<accession>A0ABP8DE55</accession>
<keyword evidence="2" id="KW-1185">Reference proteome</keyword>
<evidence type="ECO:0008006" key="3">
    <source>
        <dbReference type="Google" id="ProtNLM"/>
    </source>
</evidence>
<comment type="caution">
    <text evidence="1">The sequence shown here is derived from an EMBL/GenBank/DDBJ whole genome shotgun (WGS) entry which is preliminary data.</text>
</comment>
<evidence type="ECO:0000313" key="2">
    <source>
        <dbReference type="Proteomes" id="UP001500620"/>
    </source>
</evidence>
<dbReference type="RefSeq" id="WP_345130862.1">
    <property type="nucleotide sequence ID" value="NZ_BAABAT010000016.1"/>
</dbReference>
<name>A0ABP8DE55_9ACTN</name>
<organism evidence="1 2">
    <name type="scientific">Dactylosporangium darangshiense</name>
    <dbReference type="NCBI Taxonomy" id="579108"/>
    <lineage>
        <taxon>Bacteria</taxon>
        <taxon>Bacillati</taxon>
        <taxon>Actinomycetota</taxon>
        <taxon>Actinomycetes</taxon>
        <taxon>Micromonosporales</taxon>
        <taxon>Micromonosporaceae</taxon>
        <taxon>Dactylosporangium</taxon>
    </lineage>
</organism>
<dbReference type="EMBL" id="BAABAT010000016">
    <property type="protein sequence ID" value="GAA4253806.1"/>
    <property type="molecule type" value="Genomic_DNA"/>
</dbReference>
<evidence type="ECO:0000313" key="1">
    <source>
        <dbReference type="EMBL" id="GAA4253806.1"/>
    </source>
</evidence>
<proteinExistence type="predicted"/>
<dbReference type="Proteomes" id="UP001500620">
    <property type="component" value="Unassembled WGS sequence"/>
</dbReference>
<reference evidence="2" key="1">
    <citation type="journal article" date="2019" name="Int. J. Syst. Evol. Microbiol.">
        <title>The Global Catalogue of Microorganisms (GCM) 10K type strain sequencing project: providing services to taxonomists for standard genome sequencing and annotation.</title>
        <authorList>
            <consortium name="The Broad Institute Genomics Platform"/>
            <consortium name="The Broad Institute Genome Sequencing Center for Infectious Disease"/>
            <person name="Wu L."/>
            <person name="Ma J."/>
        </authorList>
    </citation>
    <scope>NUCLEOTIDE SEQUENCE [LARGE SCALE GENOMIC DNA]</scope>
    <source>
        <strain evidence="2">JCM 17441</strain>
    </source>
</reference>
<sequence length="223" mass="23136">MSNRTRTRPSGRDSARRAAPPRWIYPALAVAVAAGALLGAVTSDPRSETQKRIDAMQAADVQRDADQVVALTDQARRVRDLLGSTLAGLYTALPPGKSPGPLATPGQADGWKAATRQAVTEFASPPSAGTAVNVARGGLSAGARQLDLAVDTYAAALKAGDDQRPALLALASRQRDNAIASWSIGATELDLLNIDTGHGHQHVFLPSAPDQGAMTADGEREGT</sequence>
<protein>
    <recommendedName>
        <fullName evidence="3">DUF4439 domain-containing protein</fullName>
    </recommendedName>
</protein>
<gene>
    <name evidence="1" type="ORF">GCM10022255_056050</name>
</gene>